<comment type="caution">
    <text evidence="6">The sequence shown here is derived from an EMBL/GenBank/DDBJ whole genome shotgun (WGS) entry which is preliminary data.</text>
</comment>
<dbReference type="PRINTS" id="PR00421">
    <property type="entry name" value="THIOREDOXIN"/>
</dbReference>
<dbReference type="PROSITE" id="PS51352">
    <property type="entry name" value="THIOREDOXIN_2"/>
    <property type="match status" value="1"/>
</dbReference>
<feature type="domain" description="Thioredoxin" evidence="5">
    <location>
        <begin position="1"/>
        <end position="103"/>
    </location>
</feature>
<dbReference type="CDD" id="cd02947">
    <property type="entry name" value="TRX_family"/>
    <property type="match status" value="1"/>
</dbReference>
<evidence type="ECO:0000256" key="4">
    <source>
        <dbReference type="PIRSR" id="PIRSR000077-4"/>
    </source>
</evidence>
<gene>
    <name evidence="6" type="ORF">LY90DRAFT_678297</name>
</gene>
<comment type="similarity">
    <text evidence="2">Belongs to the thioredoxin family.</text>
</comment>
<dbReference type="AlphaFoldDB" id="A0A1Y1ZB00"/>
<protein>
    <recommendedName>
        <fullName evidence="2">Thioredoxin</fullName>
    </recommendedName>
</protein>
<dbReference type="PANTHER" id="PTHR46115">
    <property type="entry name" value="THIOREDOXIN-LIKE PROTEIN 1"/>
    <property type="match status" value="1"/>
</dbReference>
<feature type="disulfide bond" description="Redox-active" evidence="4">
    <location>
        <begin position="30"/>
        <end position="33"/>
    </location>
</feature>
<dbReference type="FunFam" id="3.40.30.10:FF:000245">
    <property type="entry name" value="Thioredoxin"/>
    <property type="match status" value="1"/>
</dbReference>
<feature type="active site" description="Nucleophile" evidence="3">
    <location>
        <position position="33"/>
    </location>
</feature>
<dbReference type="PROSITE" id="PS00194">
    <property type="entry name" value="THIOREDOXIN_1"/>
    <property type="match status" value="1"/>
</dbReference>
<dbReference type="PIRSF" id="PIRSF000077">
    <property type="entry name" value="Thioredoxin"/>
    <property type="match status" value="1"/>
</dbReference>
<dbReference type="EMBL" id="MCOG01000433">
    <property type="protein sequence ID" value="ORY07177.1"/>
    <property type="molecule type" value="Genomic_DNA"/>
</dbReference>
<feature type="site" description="Contributes to redox potential value" evidence="3">
    <location>
        <position position="31"/>
    </location>
</feature>
<keyword evidence="7" id="KW-1185">Reference proteome</keyword>
<evidence type="ECO:0000256" key="3">
    <source>
        <dbReference type="PIRSR" id="PIRSR000077-1"/>
    </source>
</evidence>
<proteinExistence type="inferred from homology"/>
<dbReference type="STRING" id="1754190.A0A1Y1ZB00"/>
<accession>A0A1Y1ZB00</accession>
<keyword evidence="4" id="KW-0676">Redox-active center</keyword>
<evidence type="ECO:0000313" key="6">
    <source>
        <dbReference type="EMBL" id="ORY07177.1"/>
    </source>
</evidence>
<evidence type="ECO:0000256" key="2">
    <source>
        <dbReference type="PIRNR" id="PIRNR000077"/>
    </source>
</evidence>
<dbReference type="OrthoDB" id="10263751at2759"/>
<dbReference type="SUPFAM" id="SSF52833">
    <property type="entry name" value="Thioredoxin-like"/>
    <property type="match status" value="1"/>
</dbReference>
<dbReference type="Gene3D" id="3.40.30.10">
    <property type="entry name" value="Glutaredoxin"/>
    <property type="match status" value="1"/>
</dbReference>
<dbReference type="Pfam" id="PF00085">
    <property type="entry name" value="Thioredoxin"/>
    <property type="match status" value="1"/>
</dbReference>
<dbReference type="GO" id="GO:0015035">
    <property type="term" value="F:protein-disulfide reductase activity"/>
    <property type="evidence" value="ECO:0007669"/>
    <property type="project" value="InterPro"/>
</dbReference>
<reference evidence="6 7" key="1">
    <citation type="submission" date="2016-08" db="EMBL/GenBank/DDBJ databases">
        <title>A Parts List for Fungal Cellulosomes Revealed by Comparative Genomics.</title>
        <authorList>
            <consortium name="DOE Joint Genome Institute"/>
            <person name="Haitjema C.H."/>
            <person name="Gilmore S.P."/>
            <person name="Henske J.K."/>
            <person name="Solomon K.V."/>
            <person name="De Groot R."/>
            <person name="Kuo A."/>
            <person name="Mondo S.J."/>
            <person name="Salamov A.A."/>
            <person name="Labutti K."/>
            <person name="Zhao Z."/>
            <person name="Chiniquy J."/>
            <person name="Barry K."/>
            <person name="Brewer H.M."/>
            <person name="Purvine S.O."/>
            <person name="Wright A.T."/>
            <person name="Boxma B."/>
            <person name="Van Alen T."/>
            <person name="Hackstein J.H."/>
            <person name="Baker S.E."/>
            <person name="Grigoriev I.V."/>
            <person name="O'Malley M.A."/>
        </authorList>
    </citation>
    <scope>NUCLEOTIDE SEQUENCE [LARGE SCALE GENOMIC DNA]</scope>
    <source>
        <strain evidence="6 7">G1</strain>
    </source>
</reference>
<evidence type="ECO:0000259" key="5">
    <source>
        <dbReference type="PROSITE" id="PS51352"/>
    </source>
</evidence>
<dbReference type="InterPro" id="IPR017937">
    <property type="entry name" value="Thioredoxin_CS"/>
</dbReference>
<feature type="site" description="Deprotonates C-terminal active site Cys" evidence="3">
    <location>
        <position position="24"/>
    </location>
</feature>
<feature type="site" description="Contributes to redox potential value" evidence="3">
    <location>
        <position position="32"/>
    </location>
</feature>
<evidence type="ECO:0000313" key="7">
    <source>
        <dbReference type="Proteomes" id="UP000193920"/>
    </source>
</evidence>
<keyword evidence="1 4" id="KW-1015">Disulfide bond</keyword>
<dbReference type="InterPro" id="IPR005746">
    <property type="entry name" value="Thioredoxin"/>
</dbReference>
<organism evidence="6 7">
    <name type="scientific">Neocallimastix californiae</name>
    <dbReference type="NCBI Taxonomy" id="1754190"/>
    <lineage>
        <taxon>Eukaryota</taxon>
        <taxon>Fungi</taxon>
        <taxon>Fungi incertae sedis</taxon>
        <taxon>Chytridiomycota</taxon>
        <taxon>Chytridiomycota incertae sedis</taxon>
        <taxon>Neocallimastigomycetes</taxon>
        <taxon>Neocallimastigales</taxon>
        <taxon>Neocallimastigaceae</taxon>
        <taxon>Neocallimastix</taxon>
    </lineage>
</organism>
<name>A0A1Y1ZB00_9FUNG</name>
<evidence type="ECO:0000256" key="1">
    <source>
        <dbReference type="ARBA" id="ARBA00023157"/>
    </source>
</evidence>
<dbReference type="Proteomes" id="UP000193920">
    <property type="component" value="Unassembled WGS sequence"/>
</dbReference>
<sequence>MITEIETLDAFNAAIAKETCSVIDFYATWCGPCKMIHPKYENFSNVYTNVSFYQADVDQAQEVAAACDVNCMPTFKFYKAGKLIGEIQGANVRELERILKENN</sequence>
<dbReference type="InterPro" id="IPR036249">
    <property type="entry name" value="Thioredoxin-like_sf"/>
</dbReference>
<feature type="active site" description="Nucleophile" evidence="3">
    <location>
        <position position="30"/>
    </location>
</feature>
<dbReference type="InterPro" id="IPR013766">
    <property type="entry name" value="Thioredoxin_domain"/>
</dbReference>